<accession>A0A3N2QCV7</accession>
<name>A0A3N2QCV7_9BACT</name>
<feature type="compositionally biased region" description="Pro residues" evidence="1">
    <location>
        <begin position="42"/>
        <end position="52"/>
    </location>
</feature>
<gene>
    <name evidence="2" type="ORF">EDM02_01390</name>
</gene>
<feature type="region of interest" description="Disordered" evidence="1">
    <location>
        <begin position="79"/>
        <end position="124"/>
    </location>
</feature>
<evidence type="ECO:0000313" key="3">
    <source>
        <dbReference type="Proteomes" id="UP000270927"/>
    </source>
</evidence>
<dbReference type="AlphaFoldDB" id="A0A3N2QCV7"/>
<dbReference type="EMBL" id="RARA01000019">
    <property type="protein sequence ID" value="ROT47607.1"/>
    <property type="molecule type" value="Genomic_DNA"/>
</dbReference>
<evidence type="ECO:0000256" key="1">
    <source>
        <dbReference type="SAM" id="MobiDB-lite"/>
    </source>
</evidence>
<proteinExistence type="predicted"/>
<feature type="region of interest" description="Disordered" evidence="1">
    <location>
        <begin position="33"/>
        <end position="56"/>
    </location>
</feature>
<reference evidence="2 3" key="1">
    <citation type="submission" date="2018-09" db="EMBL/GenBank/DDBJ databases">
        <title>Comparative Genomics of Wolbachia-Cardinium Dual Endosymbiosis in a Plant-Parasitic Nematode.</title>
        <authorList>
            <person name="Brown A.M.V."/>
            <person name="Wasala S.K."/>
            <person name="Howe D.K."/>
            <person name="Peetz A.B."/>
            <person name="Zasada I.A."/>
            <person name="Denver D.R."/>
        </authorList>
    </citation>
    <scope>NUCLEOTIDE SEQUENCE [LARGE SCALE GENOMIC DNA]</scope>
    <source>
        <strain evidence="2 3">Pp_1</strain>
    </source>
</reference>
<keyword evidence="3" id="KW-1185">Reference proteome</keyword>
<feature type="compositionally biased region" description="Low complexity" evidence="1">
    <location>
        <begin position="86"/>
        <end position="97"/>
    </location>
</feature>
<dbReference type="Proteomes" id="UP000270927">
    <property type="component" value="Unassembled WGS sequence"/>
</dbReference>
<organism evidence="2 3">
    <name type="scientific">Candidatus Cardinium hertigii</name>
    <dbReference type="NCBI Taxonomy" id="247481"/>
    <lineage>
        <taxon>Bacteria</taxon>
        <taxon>Pseudomonadati</taxon>
        <taxon>Bacteroidota</taxon>
        <taxon>Cytophagia</taxon>
        <taxon>Cytophagales</taxon>
        <taxon>Amoebophilaceae</taxon>
        <taxon>Candidatus Cardinium</taxon>
    </lineage>
</organism>
<evidence type="ECO:0000313" key="2">
    <source>
        <dbReference type="EMBL" id="ROT47607.1"/>
    </source>
</evidence>
<sequence length="124" mass="13630">MSDSESNSTDGDSGYARVFPNVVQLSALDVHGVSGSVSHHTSPPPPPPPLPPSLFTRKVANSASVGQKFQAQLQYRHIPQAQLNKSQSRYRSRPQSSDTSNRIMNELNENKLFAKRRASQDVQS</sequence>
<comment type="caution">
    <text evidence="2">The sequence shown here is derived from an EMBL/GenBank/DDBJ whole genome shotgun (WGS) entry which is preliminary data.</text>
</comment>
<protein>
    <submittedName>
        <fullName evidence="2">Uncharacterized protein</fullName>
    </submittedName>
</protein>